<evidence type="ECO:0000313" key="7">
    <source>
        <dbReference type="EMBL" id="GAA0683563.1"/>
    </source>
</evidence>
<evidence type="ECO:0000256" key="1">
    <source>
        <dbReference type="ARBA" id="ARBA00004141"/>
    </source>
</evidence>
<feature type="transmembrane region" description="Helical" evidence="5">
    <location>
        <begin position="70"/>
        <end position="88"/>
    </location>
</feature>
<feature type="transmembrane region" description="Helical" evidence="5">
    <location>
        <begin position="204"/>
        <end position="226"/>
    </location>
</feature>
<feature type="transmembrane region" description="Helical" evidence="5">
    <location>
        <begin position="124"/>
        <end position="142"/>
    </location>
</feature>
<dbReference type="PANTHER" id="PTHR22911:SF6">
    <property type="entry name" value="SOLUTE CARRIER FAMILY 35 MEMBER G1"/>
    <property type="match status" value="1"/>
</dbReference>
<gene>
    <name evidence="7" type="ORF">GCM10009104_05910</name>
</gene>
<dbReference type="InterPro" id="IPR000620">
    <property type="entry name" value="EamA_dom"/>
</dbReference>
<dbReference type="Proteomes" id="UP001499915">
    <property type="component" value="Unassembled WGS sequence"/>
</dbReference>
<feature type="transmembrane region" description="Helical" evidence="5">
    <location>
        <begin position="238"/>
        <end position="257"/>
    </location>
</feature>
<feature type="transmembrane region" description="Helical" evidence="5">
    <location>
        <begin position="12"/>
        <end position="34"/>
    </location>
</feature>
<feature type="domain" description="EamA" evidence="6">
    <location>
        <begin position="11"/>
        <end position="141"/>
    </location>
</feature>
<proteinExistence type="predicted"/>
<keyword evidence="4 5" id="KW-0472">Membrane</keyword>
<evidence type="ECO:0000313" key="8">
    <source>
        <dbReference type="Proteomes" id="UP001499915"/>
    </source>
</evidence>
<sequence length="290" mass="32107">MSSSSYNLSAGAGYALATTLVMSMAAVLIKLAAAMISIEMIVFFQYLLCVLVMLPWLKQRGFSELRTQRPLLHLVRGLSGWGCFYAYYLALEKIPLVDAALLRNSAPLCVPLWLLVWQRVGLHWLSWLPLLLGFIGIGLIMQPEGTGLSGWHLVGFVSALALAGSIVTTRELTRTEPVNRILFYYFLISTLAGLPLALSNWQPLQLASLPYIVLIAGSIWLTMWLYTRSYSHAPASIIAPLSYFGVVFTGLWGWLIWDQVPLPLTWAGITLVILGGLGSVWIGSRLQSRH</sequence>
<evidence type="ECO:0000256" key="4">
    <source>
        <dbReference type="ARBA" id="ARBA00023136"/>
    </source>
</evidence>
<dbReference type="Pfam" id="PF00892">
    <property type="entry name" value="EamA"/>
    <property type="match status" value="2"/>
</dbReference>
<dbReference type="InterPro" id="IPR037185">
    <property type="entry name" value="EmrE-like"/>
</dbReference>
<accession>A0ABN1I2N1</accession>
<name>A0ABN1I2N1_9GAMM</name>
<feature type="transmembrane region" description="Helical" evidence="5">
    <location>
        <begin position="148"/>
        <end position="169"/>
    </location>
</feature>
<dbReference type="PANTHER" id="PTHR22911">
    <property type="entry name" value="ACYL-MALONYL CONDENSING ENZYME-RELATED"/>
    <property type="match status" value="1"/>
</dbReference>
<dbReference type="Gene3D" id="1.10.3730.20">
    <property type="match status" value="1"/>
</dbReference>
<evidence type="ECO:0000256" key="2">
    <source>
        <dbReference type="ARBA" id="ARBA00022692"/>
    </source>
</evidence>
<comment type="caution">
    <text evidence="7">The sequence shown here is derived from an EMBL/GenBank/DDBJ whole genome shotgun (WGS) entry which is preliminary data.</text>
</comment>
<dbReference type="EMBL" id="BAAAET010000001">
    <property type="protein sequence ID" value="GAA0683563.1"/>
    <property type="molecule type" value="Genomic_DNA"/>
</dbReference>
<evidence type="ECO:0000256" key="3">
    <source>
        <dbReference type="ARBA" id="ARBA00022989"/>
    </source>
</evidence>
<keyword evidence="3 5" id="KW-1133">Transmembrane helix</keyword>
<protein>
    <submittedName>
        <fullName evidence="7">DMT family transporter</fullName>
    </submittedName>
</protein>
<keyword evidence="8" id="KW-1185">Reference proteome</keyword>
<reference evidence="7 8" key="1">
    <citation type="journal article" date="2019" name="Int. J. Syst. Evol. Microbiol.">
        <title>The Global Catalogue of Microorganisms (GCM) 10K type strain sequencing project: providing services to taxonomists for standard genome sequencing and annotation.</title>
        <authorList>
            <consortium name="The Broad Institute Genomics Platform"/>
            <consortium name="The Broad Institute Genome Sequencing Center for Infectious Disease"/>
            <person name="Wu L."/>
            <person name="Ma J."/>
        </authorList>
    </citation>
    <scope>NUCLEOTIDE SEQUENCE [LARGE SCALE GENOMIC DNA]</scope>
    <source>
        <strain evidence="7 8">JCM 15134</strain>
    </source>
</reference>
<feature type="domain" description="EamA" evidence="6">
    <location>
        <begin position="151"/>
        <end position="277"/>
    </location>
</feature>
<feature type="transmembrane region" description="Helical" evidence="5">
    <location>
        <begin position="181"/>
        <end position="198"/>
    </location>
</feature>
<evidence type="ECO:0000259" key="6">
    <source>
        <dbReference type="Pfam" id="PF00892"/>
    </source>
</evidence>
<organism evidence="7 8">
    <name type="scientific">Marinobacterium maritimum</name>
    <dbReference type="NCBI Taxonomy" id="500162"/>
    <lineage>
        <taxon>Bacteria</taxon>
        <taxon>Pseudomonadati</taxon>
        <taxon>Pseudomonadota</taxon>
        <taxon>Gammaproteobacteria</taxon>
        <taxon>Oceanospirillales</taxon>
        <taxon>Oceanospirillaceae</taxon>
        <taxon>Marinobacterium</taxon>
    </lineage>
</organism>
<feature type="transmembrane region" description="Helical" evidence="5">
    <location>
        <begin position="263"/>
        <end position="283"/>
    </location>
</feature>
<feature type="transmembrane region" description="Helical" evidence="5">
    <location>
        <begin position="100"/>
        <end position="117"/>
    </location>
</feature>
<keyword evidence="2 5" id="KW-0812">Transmembrane</keyword>
<feature type="transmembrane region" description="Helical" evidence="5">
    <location>
        <begin position="40"/>
        <end position="58"/>
    </location>
</feature>
<dbReference type="RefSeq" id="WP_343802060.1">
    <property type="nucleotide sequence ID" value="NZ_BAAAET010000001.1"/>
</dbReference>
<comment type="subcellular location">
    <subcellularLocation>
        <location evidence="1">Membrane</location>
        <topology evidence="1">Multi-pass membrane protein</topology>
    </subcellularLocation>
</comment>
<dbReference type="SUPFAM" id="SSF103481">
    <property type="entry name" value="Multidrug resistance efflux transporter EmrE"/>
    <property type="match status" value="2"/>
</dbReference>
<evidence type="ECO:0000256" key="5">
    <source>
        <dbReference type="SAM" id="Phobius"/>
    </source>
</evidence>